<dbReference type="InterPro" id="IPR039383">
    <property type="entry name" value="FHIT"/>
</dbReference>
<comment type="caution">
    <text evidence="4">The sequence shown here is derived from an EMBL/GenBank/DDBJ whole genome shotgun (WGS) entry which is preliminary data.</text>
</comment>
<proteinExistence type="predicted"/>
<dbReference type="PROSITE" id="PS51084">
    <property type="entry name" value="HIT_2"/>
    <property type="match status" value="1"/>
</dbReference>
<keyword evidence="1" id="KW-0547">Nucleotide-binding</keyword>
<evidence type="ECO:0000256" key="1">
    <source>
        <dbReference type="ARBA" id="ARBA00022741"/>
    </source>
</evidence>
<evidence type="ECO:0000313" key="4">
    <source>
        <dbReference type="EMBL" id="MBK1630288.1"/>
    </source>
</evidence>
<dbReference type="InterPro" id="IPR011146">
    <property type="entry name" value="HIT-like"/>
</dbReference>
<organism evidence="4 5">
    <name type="scientific">Thiohalocapsa halophila</name>
    <dbReference type="NCBI Taxonomy" id="69359"/>
    <lineage>
        <taxon>Bacteria</taxon>
        <taxon>Pseudomonadati</taxon>
        <taxon>Pseudomonadota</taxon>
        <taxon>Gammaproteobacteria</taxon>
        <taxon>Chromatiales</taxon>
        <taxon>Chromatiaceae</taxon>
        <taxon>Thiohalocapsa</taxon>
    </lineage>
</organism>
<dbReference type="RefSeq" id="WP_200234973.1">
    <property type="nucleotide sequence ID" value="NZ_NRRV01000010.1"/>
</dbReference>
<accession>A0ABS1CEF7</accession>
<sequence>MTNEARPACVFCAVPKDRIVAETDRVITIEDGFPVSPGHTLIIPKRHIASPFEATEAEMADIWLAIRLAAERLRAEHHPAGFNIGVNDGAAAGQTVMHLHWHVIPRYQGDQPDPRGGIRRIFPALADYWSPR</sequence>
<dbReference type="CDD" id="cd01275">
    <property type="entry name" value="FHIT"/>
    <property type="match status" value="1"/>
</dbReference>
<dbReference type="PANTHER" id="PTHR42997:SF1">
    <property type="entry name" value="AP-4-A PHOSPHORYLASE"/>
    <property type="match status" value="1"/>
</dbReference>
<dbReference type="InterPro" id="IPR052908">
    <property type="entry name" value="AP-4-A_phosphorylase"/>
</dbReference>
<evidence type="ECO:0000256" key="2">
    <source>
        <dbReference type="PROSITE-ProRule" id="PRU00464"/>
    </source>
</evidence>
<dbReference type="Proteomes" id="UP000748752">
    <property type="component" value="Unassembled WGS sequence"/>
</dbReference>
<keyword evidence="5" id="KW-1185">Reference proteome</keyword>
<protein>
    <submittedName>
        <fullName evidence="4">HIT family protein</fullName>
    </submittedName>
</protein>
<dbReference type="InterPro" id="IPR036265">
    <property type="entry name" value="HIT-like_sf"/>
</dbReference>
<dbReference type="PRINTS" id="PR00332">
    <property type="entry name" value="HISTRIAD"/>
</dbReference>
<name>A0ABS1CEF7_9GAMM</name>
<dbReference type="PANTHER" id="PTHR42997">
    <property type="entry name" value="HIT FAMILY HYDROLASE"/>
    <property type="match status" value="1"/>
</dbReference>
<feature type="domain" description="HIT" evidence="3">
    <location>
        <begin position="7"/>
        <end position="113"/>
    </location>
</feature>
<dbReference type="EMBL" id="NRRV01000010">
    <property type="protein sequence ID" value="MBK1630288.1"/>
    <property type="molecule type" value="Genomic_DNA"/>
</dbReference>
<dbReference type="Gene3D" id="3.30.428.10">
    <property type="entry name" value="HIT-like"/>
    <property type="match status" value="1"/>
</dbReference>
<feature type="short sequence motif" description="Histidine triad motif" evidence="2">
    <location>
        <begin position="98"/>
        <end position="102"/>
    </location>
</feature>
<dbReference type="Pfam" id="PF01230">
    <property type="entry name" value="HIT"/>
    <property type="match status" value="1"/>
</dbReference>
<reference evidence="4 5" key="1">
    <citation type="journal article" date="2020" name="Microorganisms">
        <title>Osmotic Adaptation and Compatible Solute Biosynthesis of Phototrophic Bacteria as Revealed from Genome Analyses.</title>
        <authorList>
            <person name="Imhoff J.F."/>
            <person name="Rahn T."/>
            <person name="Kunzel S."/>
            <person name="Keller A."/>
            <person name="Neulinger S.C."/>
        </authorList>
    </citation>
    <scope>NUCLEOTIDE SEQUENCE [LARGE SCALE GENOMIC DNA]</scope>
    <source>
        <strain evidence="4 5">DSM 6210</strain>
    </source>
</reference>
<evidence type="ECO:0000313" key="5">
    <source>
        <dbReference type="Proteomes" id="UP000748752"/>
    </source>
</evidence>
<evidence type="ECO:0000259" key="3">
    <source>
        <dbReference type="PROSITE" id="PS51084"/>
    </source>
</evidence>
<dbReference type="SUPFAM" id="SSF54197">
    <property type="entry name" value="HIT-like"/>
    <property type="match status" value="1"/>
</dbReference>
<gene>
    <name evidence="4" type="ORF">CKO31_05905</name>
</gene>
<dbReference type="InterPro" id="IPR001310">
    <property type="entry name" value="Histidine_triad_HIT"/>
</dbReference>